<evidence type="ECO:0000259" key="4">
    <source>
        <dbReference type="PROSITE" id="PS50995"/>
    </source>
</evidence>
<protein>
    <submittedName>
        <fullName evidence="5">Transcriptional regulator</fullName>
    </submittedName>
</protein>
<keyword evidence="3" id="KW-0804">Transcription</keyword>
<evidence type="ECO:0000313" key="6">
    <source>
        <dbReference type="Proteomes" id="UP000254707"/>
    </source>
</evidence>
<dbReference type="GO" id="GO:0003700">
    <property type="term" value="F:DNA-binding transcription factor activity"/>
    <property type="evidence" value="ECO:0007669"/>
    <property type="project" value="InterPro"/>
</dbReference>
<organism evidence="5 6">
    <name type="scientific">Staphylococcus saprophyticus</name>
    <dbReference type="NCBI Taxonomy" id="29385"/>
    <lineage>
        <taxon>Bacteria</taxon>
        <taxon>Bacillati</taxon>
        <taxon>Bacillota</taxon>
        <taxon>Bacilli</taxon>
        <taxon>Bacillales</taxon>
        <taxon>Staphylococcaceae</taxon>
        <taxon>Staphylococcus</taxon>
    </lineage>
</organism>
<gene>
    <name evidence="5" type="ORF">NCTC7688_00072</name>
</gene>
<dbReference type="EMBL" id="UHED01000001">
    <property type="protein sequence ID" value="SUM81587.1"/>
    <property type="molecule type" value="Genomic_DNA"/>
</dbReference>
<evidence type="ECO:0000256" key="1">
    <source>
        <dbReference type="ARBA" id="ARBA00023015"/>
    </source>
</evidence>
<dbReference type="PANTHER" id="PTHR42756:SF1">
    <property type="entry name" value="TRANSCRIPTIONAL REPRESSOR OF EMRAB OPERON"/>
    <property type="match status" value="1"/>
</dbReference>
<dbReference type="SUPFAM" id="SSF46785">
    <property type="entry name" value="Winged helix' DNA-binding domain"/>
    <property type="match status" value="1"/>
</dbReference>
<feature type="domain" description="HTH marR-type" evidence="4">
    <location>
        <begin position="9"/>
        <end position="144"/>
    </location>
</feature>
<dbReference type="AlphaFoldDB" id="A0A380HJI9"/>
<evidence type="ECO:0000313" key="5">
    <source>
        <dbReference type="EMBL" id="SUM81587.1"/>
    </source>
</evidence>
<keyword evidence="2" id="KW-0238">DNA-binding</keyword>
<dbReference type="InterPro" id="IPR036388">
    <property type="entry name" value="WH-like_DNA-bd_sf"/>
</dbReference>
<dbReference type="RefSeq" id="WP_115340383.1">
    <property type="nucleotide sequence ID" value="NZ_UHED01000001.1"/>
</dbReference>
<evidence type="ECO:0000256" key="2">
    <source>
        <dbReference type="ARBA" id="ARBA00023125"/>
    </source>
</evidence>
<dbReference type="GO" id="GO:0003677">
    <property type="term" value="F:DNA binding"/>
    <property type="evidence" value="ECO:0007669"/>
    <property type="project" value="UniProtKB-KW"/>
</dbReference>
<dbReference type="SMART" id="SM00347">
    <property type="entry name" value="HTH_MARR"/>
    <property type="match status" value="1"/>
</dbReference>
<dbReference type="InterPro" id="IPR036390">
    <property type="entry name" value="WH_DNA-bd_sf"/>
</dbReference>
<dbReference type="Proteomes" id="UP000254707">
    <property type="component" value="Unassembled WGS sequence"/>
</dbReference>
<sequence length="152" mass="17945">MTNHKHIEETDLINLISDRHHDLRQKVEYMMAQQLPQVHLGSSEWYLIMIIKYDQPTFAELTHKINLTRQAIHKAVKQLEQKQVVQIESVPNNKKEKRVTLTEFGIMCYEKYIKNKQHIIEHIGQVIGASEVAHLEQLLQADWQLENDKPDE</sequence>
<dbReference type="PANTHER" id="PTHR42756">
    <property type="entry name" value="TRANSCRIPTIONAL REGULATOR, MARR"/>
    <property type="match status" value="1"/>
</dbReference>
<name>A0A380HJI9_STASA</name>
<reference evidence="5 6" key="1">
    <citation type="submission" date="2018-06" db="EMBL/GenBank/DDBJ databases">
        <authorList>
            <consortium name="Pathogen Informatics"/>
            <person name="Doyle S."/>
        </authorList>
    </citation>
    <scope>NUCLEOTIDE SEQUENCE [LARGE SCALE GENOMIC DNA]</scope>
    <source>
        <strain evidence="5 6">NCTC7688</strain>
    </source>
</reference>
<keyword evidence="1" id="KW-0805">Transcription regulation</keyword>
<dbReference type="Pfam" id="PF13463">
    <property type="entry name" value="HTH_27"/>
    <property type="match status" value="1"/>
</dbReference>
<proteinExistence type="predicted"/>
<dbReference type="PROSITE" id="PS50995">
    <property type="entry name" value="HTH_MARR_2"/>
    <property type="match status" value="1"/>
</dbReference>
<dbReference type="Gene3D" id="1.10.10.10">
    <property type="entry name" value="Winged helix-like DNA-binding domain superfamily/Winged helix DNA-binding domain"/>
    <property type="match status" value="1"/>
</dbReference>
<evidence type="ECO:0000256" key="3">
    <source>
        <dbReference type="ARBA" id="ARBA00023163"/>
    </source>
</evidence>
<accession>A0A380HJI9</accession>
<dbReference type="InterPro" id="IPR000835">
    <property type="entry name" value="HTH_MarR-typ"/>
</dbReference>